<accession>A0A2B4SRS7</accession>
<keyword evidence="3" id="KW-0560">Oxidoreductase</keyword>
<feature type="domain" description="Lipoxygenase" evidence="5">
    <location>
        <begin position="125"/>
        <end position="724"/>
    </location>
</feature>
<organism evidence="6 7">
    <name type="scientific">Stylophora pistillata</name>
    <name type="common">Smooth cauliflower coral</name>
    <dbReference type="NCBI Taxonomy" id="50429"/>
    <lineage>
        <taxon>Eukaryota</taxon>
        <taxon>Metazoa</taxon>
        <taxon>Cnidaria</taxon>
        <taxon>Anthozoa</taxon>
        <taxon>Hexacorallia</taxon>
        <taxon>Scleractinia</taxon>
        <taxon>Astrocoeniina</taxon>
        <taxon>Pocilloporidae</taxon>
        <taxon>Stylophora</taxon>
    </lineage>
</organism>
<keyword evidence="7" id="KW-1185">Reference proteome</keyword>
<dbReference type="GO" id="GO:0016702">
    <property type="term" value="F:oxidoreductase activity, acting on single donors with incorporation of molecular oxygen, incorporation of two atoms of oxygen"/>
    <property type="evidence" value="ECO:0007669"/>
    <property type="project" value="InterPro"/>
</dbReference>
<evidence type="ECO:0000256" key="2">
    <source>
        <dbReference type="ARBA" id="ARBA00022964"/>
    </source>
</evidence>
<gene>
    <name evidence="6" type="primary">ALOX5</name>
    <name evidence="6" type="ORF">AWC38_SpisGene3377</name>
</gene>
<dbReference type="InterPro" id="IPR036226">
    <property type="entry name" value="LipOase_C_sf"/>
</dbReference>
<evidence type="ECO:0000256" key="1">
    <source>
        <dbReference type="ARBA" id="ARBA00022723"/>
    </source>
</evidence>
<keyword evidence="2" id="KW-0223">Dioxygenase</keyword>
<evidence type="ECO:0000313" key="7">
    <source>
        <dbReference type="Proteomes" id="UP000225706"/>
    </source>
</evidence>
<keyword evidence="4" id="KW-0732">Signal</keyword>
<dbReference type="Gene3D" id="1.20.245.10">
    <property type="entry name" value="Lipoxygenase-1, Domain 5"/>
    <property type="match status" value="1"/>
</dbReference>
<evidence type="ECO:0000259" key="5">
    <source>
        <dbReference type="PROSITE" id="PS51393"/>
    </source>
</evidence>
<sequence length="724" mass="82546">MNSTKQSSISFSTILLAIIFAVIRESHEESTPRPAPDKGQNVCAFEKTRPQLVLRRNATTVKKVKIVDCGIFSFPKLQCKEESTETKIYWYPVRKIIHFNMYDCCPGWIGYESKVGCKKRVPCGVAIPQKVPLHCHESRGKDIEKHRGLYKLGHVKNLPFPMSDINAYLLINLTLSDPFTETWMKLYGYMLKKNLALIQNYRKMNQKNFTKISDYEQVYHFFLKQQQNEEMVRPFFRFPSQEEPFKSVVNNVTWREDRVFTEQRLAGLNPMSLMKVTTGQDPIGVKWLDLEKRLNSNYDWNGAVSRGLGKNTLIQDAITDGSLFVVQYPAFDNLSTVPDITEPRPTRKMWPAMSPIALFVSRSGGKGRPAQLQPVAIQVDSKPGSPVYSPEDGDLWALAKAGFQVTDFAYVEMVEHLLKTHLVMEPFCVCILRHLSTLHPLHQLLKYHCRGLLPTNKVGFPKLIDDQAYMHQLFAIGNTGSVTLLVRAYQTLTWADTNFRAKNKARGIDDRKKLPYFPYRDDGEVIYKAMEDLVKDYVNFYYSADSDVLEDHEVQGLANEMSPEGVGKEGGKGKLRGFPAQITTKAILVDIVTRLIWTSTAQHTAVNYPISAYGAFTPNMPTKMYDDDRVPDDKFNALRLPNSYVSAVQAGVAMSLGSLRIDRLFDYGGRLPEQGGRVIVQKHYNRLHSVIKPLLDNRNTERFREGYLTYPYLSPAWIPNSICT</sequence>
<dbReference type="STRING" id="50429.A0A2B4SRS7"/>
<dbReference type="PRINTS" id="PR00087">
    <property type="entry name" value="LIPOXYGENASE"/>
</dbReference>
<dbReference type="Pfam" id="PF00305">
    <property type="entry name" value="Lipoxygenase"/>
    <property type="match status" value="1"/>
</dbReference>
<name>A0A2B4SRS7_STYPI</name>
<dbReference type="EMBL" id="LSMT01000031">
    <property type="protein sequence ID" value="PFX31819.1"/>
    <property type="molecule type" value="Genomic_DNA"/>
</dbReference>
<dbReference type="PANTHER" id="PTHR11771">
    <property type="entry name" value="LIPOXYGENASE"/>
    <property type="match status" value="1"/>
</dbReference>
<feature type="signal peptide" evidence="4">
    <location>
        <begin position="1"/>
        <end position="28"/>
    </location>
</feature>
<reference evidence="7" key="1">
    <citation type="journal article" date="2017" name="bioRxiv">
        <title>Comparative analysis of the genomes of Stylophora pistillata and Acropora digitifera provides evidence for extensive differences between species of corals.</title>
        <authorList>
            <person name="Voolstra C.R."/>
            <person name="Li Y."/>
            <person name="Liew Y.J."/>
            <person name="Baumgarten S."/>
            <person name="Zoccola D."/>
            <person name="Flot J.-F."/>
            <person name="Tambutte S."/>
            <person name="Allemand D."/>
            <person name="Aranda M."/>
        </authorList>
    </citation>
    <scope>NUCLEOTIDE SEQUENCE [LARGE SCALE GENOMIC DNA]</scope>
</reference>
<dbReference type="Proteomes" id="UP000225706">
    <property type="component" value="Unassembled WGS sequence"/>
</dbReference>
<feature type="chain" id="PRO_5013264908" evidence="4">
    <location>
        <begin position="29"/>
        <end position="724"/>
    </location>
</feature>
<dbReference type="OrthoDB" id="407298at2759"/>
<dbReference type="Gene3D" id="3.10.450.60">
    <property type="match status" value="1"/>
</dbReference>
<evidence type="ECO:0000256" key="4">
    <source>
        <dbReference type="SAM" id="SignalP"/>
    </source>
</evidence>
<evidence type="ECO:0000256" key="3">
    <source>
        <dbReference type="ARBA" id="ARBA00023002"/>
    </source>
</evidence>
<dbReference type="GO" id="GO:0034440">
    <property type="term" value="P:lipid oxidation"/>
    <property type="evidence" value="ECO:0007669"/>
    <property type="project" value="InterPro"/>
</dbReference>
<evidence type="ECO:0000313" key="6">
    <source>
        <dbReference type="EMBL" id="PFX31819.1"/>
    </source>
</evidence>
<keyword evidence="1" id="KW-0479">Metal-binding</keyword>
<dbReference type="InterPro" id="IPR000907">
    <property type="entry name" value="LipOase"/>
</dbReference>
<dbReference type="GO" id="GO:0046872">
    <property type="term" value="F:metal ion binding"/>
    <property type="evidence" value="ECO:0007669"/>
    <property type="project" value="UniProtKB-KW"/>
</dbReference>
<dbReference type="PROSITE" id="PS51393">
    <property type="entry name" value="LIPOXYGENASE_3"/>
    <property type="match status" value="1"/>
</dbReference>
<proteinExistence type="predicted"/>
<dbReference type="SUPFAM" id="SSF48484">
    <property type="entry name" value="Lipoxigenase"/>
    <property type="match status" value="1"/>
</dbReference>
<dbReference type="AlphaFoldDB" id="A0A2B4SRS7"/>
<dbReference type="InterPro" id="IPR013819">
    <property type="entry name" value="LipOase_C"/>
</dbReference>
<comment type="caution">
    <text evidence="6">The sequence shown here is derived from an EMBL/GenBank/DDBJ whole genome shotgun (WGS) entry which is preliminary data.</text>
</comment>
<protein>
    <submittedName>
        <fullName evidence="6">Arachidonate 5-lipoxygenase</fullName>
    </submittedName>
</protein>